<sequence>MATARQQPQWVRPESAPGVQLPPLRIYNSLTRQKNDFVPVDSKGKKVTWYACGPTVYDDSHLGHARNYISTDIIRRIMKDYFKFDVTFVMNITDVDDKIILRGREQHLFRQFTEKHTKLDDTVVSTAHAAFDHYMKKNLPLIPADTAPAEYLTEVTRAYSRVTAGRALEGDGPPGDHEAKIKMHIKTASSAAEALQLAKATGIVIPLDQFYAKSEDTLVKYLDSLYGMSIDASDHTVFTKLTKQFEHRFFEDMGALNMLYPDVLTRVTEFGPQIVDFVVKIVKNGFAYATTDGDVYFDIQAFENGGLPYARLEPWNRGNKALQADGEGALTAKSSKKRSEADFAVWKHSKPGEPSWPSPWGPGRPGWHIECSVMASETLGKTMDIHSGGIDLAFPHHDNELAQSEAYWSEPAHNCSKHGGSQWVNYFMHMGHLSIQGFKMSKSLKNFTTVREVLSRGDWTPRGLRVVFLLGGWKEGVEVTDELVKAGLAWEDKVQNFMLKAKDLDMSAIVTNGSSETNTEHKNDTLREKLTQAQKTMDEALCDSFNTPVAMRTISDLISEYNSLPPANLNRETVLDTARWVTKIVTIFGLDGIADPNDTSRIGWTGVEIPSPAQPYIYPLSHLRDEVRKQARSTDISYTNIKNLAVHTSPTTIKPTEESEPYAKAFTHFQDSVKSLAEEEAPAKDLLGLCDQLRDTHLWNLGIYLEDREPPLGAMIRPVDKQLVLARNEKEEREKSKLEAKVKREAEEAEKKRQADERAKVSHLDMFKTSGEYSVWDGEGLPLKDREGVEVSKAKGKKLRKDWERQKKLHEAWVKAQEGGGV</sequence>
<dbReference type="PANTHER" id="PTHR10890:SF3">
    <property type="entry name" value="CYSTEINE--TRNA LIGASE, CYTOPLASMIC"/>
    <property type="match status" value="1"/>
</dbReference>
<dbReference type="Pfam" id="PF01406">
    <property type="entry name" value="tRNA-synt_1e"/>
    <property type="match status" value="1"/>
</dbReference>
<dbReference type="GO" id="GO:0005737">
    <property type="term" value="C:cytoplasm"/>
    <property type="evidence" value="ECO:0007669"/>
    <property type="project" value="TreeGrafter"/>
</dbReference>
<dbReference type="PRINTS" id="PR00983">
    <property type="entry name" value="TRNASYNTHCYS"/>
</dbReference>
<organism evidence="13 14">
    <name type="scientific">Tothia fuscella</name>
    <dbReference type="NCBI Taxonomy" id="1048955"/>
    <lineage>
        <taxon>Eukaryota</taxon>
        <taxon>Fungi</taxon>
        <taxon>Dikarya</taxon>
        <taxon>Ascomycota</taxon>
        <taxon>Pezizomycotina</taxon>
        <taxon>Dothideomycetes</taxon>
        <taxon>Pleosporomycetidae</taxon>
        <taxon>Venturiales</taxon>
        <taxon>Cylindrosympodiaceae</taxon>
        <taxon>Tothia</taxon>
    </lineage>
</organism>
<keyword evidence="5" id="KW-0547">Nucleotide-binding</keyword>
<evidence type="ECO:0000256" key="9">
    <source>
        <dbReference type="ARBA" id="ARBA00023146"/>
    </source>
</evidence>
<evidence type="ECO:0000256" key="6">
    <source>
        <dbReference type="ARBA" id="ARBA00022833"/>
    </source>
</evidence>
<dbReference type="PANTHER" id="PTHR10890">
    <property type="entry name" value="CYSTEINYL-TRNA SYNTHETASE"/>
    <property type="match status" value="1"/>
</dbReference>
<dbReference type="FunFam" id="3.40.50.620:FF:000186">
    <property type="entry name" value="Putative Cysteinyl-tRNA synthetase"/>
    <property type="match status" value="1"/>
</dbReference>
<keyword evidence="3" id="KW-0436">Ligase</keyword>
<feature type="domain" description="tRNA synthetases class I catalytic" evidence="12">
    <location>
        <begin position="42"/>
        <end position="485"/>
    </location>
</feature>
<dbReference type="CDD" id="cd00672">
    <property type="entry name" value="CysRS_core"/>
    <property type="match status" value="1"/>
</dbReference>
<evidence type="ECO:0000256" key="1">
    <source>
        <dbReference type="ARBA" id="ARBA00001947"/>
    </source>
</evidence>
<keyword evidence="8" id="KW-0648">Protein biosynthesis</keyword>
<evidence type="ECO:0000313" key="14">
    <source>
        <dbReference type="Proteomes" id="UP000800235"/>
    </source>
</evidence>
<dbReference type="Gene3D" id="3.40.50.620">
    <property type="entry name" value="HUPs"/>
    <property type="match status" value="2"/>
</dbReference>
<dbReference type="GO" id="GO:0046872">
    <property type="term" value="F:metal ion binding"/>
    <property type="evidence" value="ECO:0007669"/>
    <property type="project" value="UniProtKB-KW"/>
</dbReference>
<evidence type="ECO:0000256" key="2">
    <source>
        <dbReference type="ARBA" id="ARBA00012832"/>
    </source>
</evidence>
<keyword evidence="14" id="KW-1185">Reference proteome</keyword>
<dbReference type="FunFam" id="3.40.50.620:FF:000228">
    <property type="entry name" value="Cysteinyl-tRNA synthetase"/>
    <property type="match status" value="1"/>
</dbReference>
<comment type="caution">
    <text evidence="13">The sequence shown here is derived from an EMBL/GenBank/DDBJ whole genome shotgun (WGS) entry which is preliminary data.</text>
</comment>
<reference evidence="13" key="1">
    <citation type="journal article" date="2020" name="Stud. Mycol.">
        <title>101 Dothideomycetes genomes: a test case for predicting lifestyles and emergence of pathogens.</title>
        <authorList>
            <person name="Haridas S."/>
            <person name="Albert R."/>
            <person name="Binder M."/>
            <person name="Bloem J."/>
            <person name="Labutti K."/>
            <person name="Salamov A."/>
            <person name="Andreopoulos B."/>
            <person name="Baker S."/>
            <person name="Barry K."/>
            <person name="Bills G."/>
            <person name="Bluhm B."/>
            <person name="Cannon C."/>
            <person name="Castanera R."/>
            <person name="Culley D."/>
            <person name="Daum C."/>
            <person name="Ezra D."/>
            <person name="Gonzalez J."/>
            <person name="Henrissat B."/>
            <person name="Kuo A."/>
            <person name="Liang C."/>
            <person name="Lipzen A."/>
            <person name="Lutzoni F."/>
            <person name="Magnuson J."/>
            <person name="Mondo S."/>
            <person name="Nolan M."/>
            <person name="Ohm R."/>
            <person name="Pangilinan J."/>
            <person name="Park H.-J."/>
            <person name="Ramirez L."/>
            <person name="Alfaro M."/>
            <person name="Sun H."/>
            <person name="Tritt A."/>
            <person name="Yoshinaga Y."/>
            <person name="Zwiers L.-H."/>
            <person name="Turgeon B."/>
            <person name="Goodwin S."/>
            <person name="Spatafora J."/>
            <person name="Crous P."/>
            <person name="Grigoriev I."/>
        </authorList>
    </citation>
    <scope>NUCLEOTIDE SEQUENCE</scope>
    <source>
        <strain evidence="13">CBS 130266</strain>
    </source>
</reference>
<protein>
    <recommendedName>
        <fullName evidence="2">cysteine--tRNA ligase</fullName>
        <ecNumber evidence="2">6.1.1.16</ecNumber>
    </recommendedName>
    <alternativeName>
        <fullName evidence="10">Cysteinyl-tRNA synthetase</fullName>
    </alternativeName>
</protein>
<gene>
    <name evidence="13" type="ORF">EJ08DRAFT_644594</name>
</gene>
<dbReference type="EMBL" id="MU007009">
    <property type="protein sequence ID" value="KAF2437064.1"/>
    <property type="molecule type" value="Genomic_DNA"/>
</dbReference>
<dbReference type="InterPro" id="IPR015803">
    <property type="entry name" value="Cys-tRNA-ligase"/>
</dbReference>
<feature type="coiled-coil region" evidence="11">
    <location>
        <begin position="721"/>
        <end position="759"/>
    </location>
</feature>
<dbReference type="Gene3D" id="1.20.120.1910">
    <property type="entry name" value="Cysteine-tRNA ligase, C-terminal anti-codon recognition domain"/>
    <property type="match status" value="1"/>
</dbReference>
<evidence type="ECO:0000313" key="13">
    <source>
        <dbReference type="EMBL" id="KAF2437064.1"/>
    </source>
</evidence>
<keyword evidence="9" id="KW-0030">Aminoacyl-tRNA synthetase</keyword>
<evidence type="ECO:0000256" key="5">
    <source>
        <dbReference type="ARBA" id="ARBA00022741"/>
    </source>
</evidence>
<dbReference type="HAMAP" id="MF_00041">
    <property type="entry name" value="Cys_tRNA_synth"/>
    <property type="match status" value="1"/>
</dbReference>
<evidence type="ECO:0000256" key="3">
    <source>
        <dbReference type="ARBA" id="ARBA00022598"/>
    </source>
</evidence>
<dbReference type="InterPro" id="IPR032678">
    <property type="entry name" value="tRNA-synt_1_cat_dom"/>
</dbReference>
<dbReference type="GO" id="GO:0006423">
    <property type="term" value="P:cysteinyl-tRNA aminoacylation"/>
    <property type="evidence" value="ECO:0007669"/>
    <property type="project" value="InterPro"/>
</dbReference>
<name>A0A9P4P2H0_9PEZI</name>
<comment type="cofactor">
    <cofactor evidence="1">
        <name>Zn(2+)</name>
        <dbReference type="ChEBI" id="CHEBI:29105"/>
    </cofactor>
</comment>
<dbReference type="NCBIfam" id="TIGR00435">
    <property type="entry name" value="cysS"/>
    <property type="match status" value="1"/>
</dbReference>
<evidence type="ECO:0000256" key="11">
    <source>
        <dbReference type="SAM" id="Coils"/>
    </source>
</evidence>
<dbReference type="AlphaFoldDB" id="A0A9P4P2H0"/>
<dbReference type="InterPro" id="IPR009080">
    <property type="entry name" value="tRNAsynth_Ia_anticodon-bd"/>
</dbReference>
<dbReference type="SUPFAM" id="SSF52374">
    <property type="entry name" value="Nucleotidylyl transferase"/>
    <property type="match status" value="1"/>
</dbReference>
<keyword evidence="11" id="KW-0175">Coiled coil</keyword>
<proteinExistence type="inferred from homology"/>
<dbReference type="GO" id="GO:0005524">
    <property type="term" value="F:ATP binding"/>
    <property type="evidence" value="ECO:0007669"/>
    <property type="project" value="UniProtKB-KW"/>
</dbReference>
<evidence type="ECO:0000256" key="7">
    <source>
        <dbReference type="ARBA" id="ARBA00022840"/>
    </source>
</evidence>
<keyword evidence="6" id="KW-0862">Zinc</keyword>
<accession>A0A9P4P2H0</accession>
<evidence type="ECO:0000256" key="8">
    <source>
        <dbReference type="ARBA" id="ARBA00022917"/>
    </source>
</evidence>
<evidence type="ECO:0000256" key="10">
    <source>
        <dbReference type="ARBA" id="ARBA00031499"/>
    </source>
</evidence>
<dbReference type="InterPro" id="IPR014729">
    <property type="entry name" value="Rossmann-like_a/b/a_fold"/>
</dbReference>
<dbReference type="GO" id="GO:0004817">
    <property type="term" value="F:cysteine-tRNA ligase activity"/>
    <property type="evidence" value="ECO:0007669"/>
    <property type="project" value="UniProtKB-EC"/>
</dbReference>
<dbReference type="Proteomes" id="UP000800235">
    <property type="component" value="Unassembled WGS sequence"/>
</dbReference>
<dbReference type="SUPFAM" id="SSF47323">
    <property type="entry name" value="Anticodon-binding domain of a subclass of class I aminoacyl-tRNA synthetases"/>
    <property type="match status" value="1"/>
</dbReference>
<dbReference type="OrthoDB" id="438179at2759"/>
<keyword evidence="4" id="KW-0479">Metal-binding</keyword>
<dbReference type="InterPro" id="IPR024909">
    <property type="entry name" value="Cys-tRNA/MSH_ligase"/>
</dbReference>
<evidence type="ECO:0000256" key="4">
    <source>
        <dbReference type="ARBA" id="ARBA00022723"/>
    </source>
</evidence>
<keyword evidence="7" id="KW-0067">ATP-binding</keyword>
<dbReference type="EC" id="6.1.1.16" evidence="2"/>
<evidence type="ECO:0000259" key="12">
    <source>
        <dbReference type="Pfam" id="PF01406"/>
    </source>
</evidence>